<protein>
    <submittedName>
        <fullName evidence="1">Alpha/beta hydrolase-fold protein</fullName>
    </submittedName>
</protein>
<comment type="caution">
    <text evidence="1">The sequence shown here is derived from an EMBL/GenBank/DDBJ whole genome shotgun (WGS) entry which is preliminary data.</text>
</comment>
<dbReference type="Pfam" id="PF00756">
    <property type="entry name" value="Esterase"/>
    <property type="match status" value="1"/>
</dbReference>
<evidence type="ECO:0000313" key="1">
    <source>
        <dbReference type="EMBL" id="GAA4803715.1"/>
    </source>
</evidence>
<name>A0ABP9C4H9_9FLAO</name>
<sequence length="383" mass="44035">MNKAICFFLCLFCTNYVCKAQVKYETIQSSKLGEERQLKIQLPRGYSSNDDKTYPLFVVLDGDYMFEAVAGNVDYFSYWEDMPESIVVGVNQIDKRYDDSMYSEQNSLPIETGAAFFEFIGMELIPYMENTYKSGGFRVAVGHSETANFINYYLLKPNPLFQGYISVSPELAPNMLDYIPEVLGKTQSKIFYYLANTNNDISSIKQMTDALNKDISAIENDYLFYDFDSFEGPSHYSVPTHAIPNAIEGMFKVYQPISKKEYQEVILKLEGSPVVYLEEKYQTIRDLFGIEKQVLINDFKAISAAIEKNETFEYYEELGKIARKEYPETLLGLYYLARFYEETGEPKKAMRTYQSAYTLSEIAGITKDLVLEKADLIKADFGY</sequence>
<dbReference type="PANTHER" id="PTHR48098">
    <property type="entry name" value="ENTEROCHELIN ESTERASE-RELATED"/>
    <property type="match status" value="1"/>
</dbReference>
<dbReference type="InterPro" id="IPR011990">
    <property type="entry name" value="TPR-like_helical_dom_sf"/>
</dbReference>
<dbReference type="PANTHER" id="PTHR48098:SF6">
    <property type="entry name" value="FERRI-BACILLIBACTIN ESTERASE BESA"/>
    <property type="match status" value="1"/>
</dbReference>
<keyword evidence="1" id="KW-0378">Hydrolase</keyword>
<evidence type="ECO:0000313" key="2">
    <source>
        <dbReference type="Proteomes" id="UP001501433"/>
    </source>
</evidence>
<dbReference type="InterPro" id="IPR000801">
    <property type="entry name" value="Esterase-like"/>
</dbReference>
<organism evidence="1 2">
    <name type="scientific">Litoribaculum gwangyangense</name>
    <dbReference type="NCBI Taxonomy" id="1130722"/>
    <lineage>
        <taxon>Bacteria</taxon>
        <taxon>Pseudomonadati</taxon>
        <taxon>Bacteroidota</taxon>
        <taxon>Flavobacteriia</taxon>
        <taxon>Flavobacteriales</taxon>
        <taxon>Flavobacteriaceae</taxon>
        <taxon>Litoribaculum</taxon>
    </lineage>
</organism>
<dbReference type="SUPFAM" id="SSF53474">
    <property type="entry name" value="alpha/beta-Hydrolases"/>
    <property type="match status" value="1"/>
</dbReference>
<gene>
    <name evidence="1" type="ORF">GCM10023330_07370</name>
</gene>
<dbReference type="InterPro" id="IPR029058">
    <property type="entry name" value="AB_hydrolase_fold"/>
</dbReference>
<dbReference type="GO" id="GO:0016787">
    <property type="term" value="F:hydrolase activity"/>
    <property type="evidence" value="ECO:0007669"/>
    <property type="project" value="UniProtKB-KW"/>
</dbReference>
<proteinExistence type="predicted"/>
<dbReference type="Proteomes" id="UP001501433">
    <property type="component" value="Unassembled WGS sequence"/>
</dbReference>
<dbReference type="Gene3D" id="3.40.50.1820">
    <property type="entry name" value="alpha/beta hydrolase"/>
    <property type="match status" value="1"/>
</dbReference>
<accession>A0ABP9C4H9</accession>
<dbReference type="InterPro" id="IPR050583">
    <property type="entry name" value="Mycobacterial_A85_antigen"/>
</dbReference>
<dbReference type="EMBL" id="BAABJW010000001">
    <property type="protein sequence ID" value="GAA4803715.1"/>
    <property type="molecule type" value="Genomic_DNA"/>
</dbReference>
<dbReference type="Gene3D" id="1.25.40.10">
    <property type="entry name" value="Tetratricopeptide repeat domain"/>
    <property type="match status" value="1"/>
</dbReference>
<reference evidence="2" key="1">
    <citation type="journal article" date="2019" name="Int. J. Syst. Evol. Microbiol.">
        <title>The Global Catalogue of Microorganisms (GCM) 10K type strain sequencing project: providing services to taxonomists for standard genome sequencing and annotation.</title>
        <authorList>
            <consortium name="The Broad Institute Genomics Platform"/>
            <consortium name="The Broad Institute Genome Sequencing Center for Infectious Disease"/>
            <person name="Wu L."/>
            <person name="Ma J."/>
        </authorList>
    </citation>
    <scope>NUCLEOTIDE SEQUENCE [LARGE SCALE GENOMIC DNA]</scope>
    <source>
        <strain evidence="2">JCM 18325</strain>
    </source>
</reference>
<keyword evidence="2" id="KW-1185">Reference proteome</keyword>
<dbReference type="RefSeq" id="WP_345275580.1">
    <property type="nucleotide sequence ID" value="NZ_BAABJW010000001.1"/>
</dbReference>